<comment type="caution">
    <text evidence="2">The sequence shown here is derived from an EMBL/GenBank/DDBJ whole genome shotgun (WGS) entry which is preliminary data.</text>
</comment>
<dbReference type="AlphaFoldDB" id="A0A7C3SKE9"/>
<reference evidence="2" key="1">
    <citation type="journal article" date="2020" name="mSystems">
        <title>Genome- and Community-Level Interaction Insights into Carbon Utilization and Element Cycling Functions of Hydrothermarchaeota in Hydrothermal Sediment.</title>
        <authorList>
            <person name="Zhou Z."/>
            <person name="Liu Y."/>
            <person name="Xu W."/>
            <person name="Pan J."/>
            <person name="Luo Z.H."/>
            <person name="Li M."/>
        </authorList>
    </citation>
    <scope>NUCLEOTIDE SEQUENCE [LARGE SCALE GENOMIC DNA]</scope>
    <source>
        <strain evidence="2">SpSt-8</strain>
    </source>
</reference>
<feature type="domain" description="4Fe-4S ferredoxin-type" evidence="1">
    <location>
        <begin position="60"/>
        <end position="89"/>
    </location>
</feature>
<accession>A0A7C3SKE9</accession>
<protein>
    <submittedName>
        <fullName evidence="2">Ferredoxin</fullName>
    </submittedName>
</protein>
<dbReference type="Pfam" id="PF00037">
    <property type="entry name" value="Fer4"/>
    <property type="match status" value="1"/>
</dbReference>
<sequence length="157" mass="17350">MWRTRGYVEVEELESMGLVPPVERMERGPVAVAECVEEIPCNVCETACRFGAVSVEGMRGRPRIDWDRCIGCGVCVGVCPGQAMFVVSTAGGEGRVTLPYEFLPRLAPGTRVKLLSRKGEELGVGEVERVFEINKTQVVTVKVPRELIMEVRAVWPL</sequence>
<proteinExistence type="predicted"/>
<name>A0A7C3SKE9_THEPE</name>
<dbReference type="PROSITE" id="PS00198">
    <property type="entry name" value="4FE4S_FER_1"/>
    <property type="match status" value="1"/>
</dbReference>
<dbReference type="PROSITE" id="PS51379">
    <property type="entry name" value="4FE4S_FER_2"/>
    <property type="match status" value="1"/>
</dbReference>
<dbReference type="SUPFAM" id="SSF54862">
    <property type="entry name" value="4Fe-4S ferredoxins"/>
    <property type="match status" value="1"/>
</dbReference>
<dbReference type="EMBL" id="DTIB01000017">
    <property type="protein sequence ID" value="HGB24550.1"/>
    <property type="molecule type" value="Genomic_DNA"/>
</dbReference>
<gene>
    <name evidence="2" type="ORF">ENV88_00535</name>
</gene>
<dbReference type="GO" id="GO:0016491">
    <property type="term" value="F:oxidoreductase activity"/>
    <property type="evidence" value="ECO:0007669"/>
    <property type="project" value="UniProtKB-ARBA"/>
</dbReference>
<dbReference type="InterPro" id="IPR017900">
    <property type="entry name" value="4Fe4S_Fe_S_CS"/>
</dbReference>
<dbReference type="InterPro" id="IPR017896">
    <property type="entry name" value="4Fe4S_Fe-S-bd"/>
</dbReference>
<organism evidence="2">
    <name type="scientific">Thermofilum pendens</name>
    <dbReference type="NCBI Taxonomy" id="2269"/>
    <lineage>
        <taxon>Archaea</taxon>
        <taxon>Thermoproteota</taxon>
        <taxon>Thermoprotei</taxon>
        <taxon>Thermofilales</taxon>
        <taxon>Thermofilaceae</taxon>
        <taxon>Thermofilum</taxon>
    </lineage>
</organism>
<dbReference type="Gene3D" id="3.30.70.20">
    <property type="match status" value="1"/>
</dbReference>
<evidence type="ECO:0000259" key="1">
    <source>
        <dbReference type="PROSITE" id="PS51379"/>
    </source>
</evidence>
<evidence type="ECO:0000313" key="2">
    <source>
        <dbReference type="EMBL" id="HGB24550.1"/>
    </source>
</evidence>